<keyword evidence="2" id="KW-1185">Reference proteome</keyword>
<evidence type="ECO:0008006" key="3">
    <source>
        <dbReference type="Google" id="ProtNLM"/>
    </source>
</evidence>
<sequence>MFHFKAEDLNFSDVIWNLEPTGSQCSCIDISKDDEYVAFSNSPGTLSILKANSGKQKFKFTQKYSNAQIESCKFLPSDQNLIFYCYKDGFIFVHDLLNLKTAGMTRHLGSSLLLMAMDSYGDTFSIACADGSLRIYDVETLQRTQVLMKSTMAPSPISRSSTSQSTIFSIVYHPINSNIIATATGKDGVFFWDLRTSNIERTLNGPHIRGNGLDIHDNTILTASYRDNKQIEFWDFGTGNKIRDVQVDGSIESTTPNLMTSSSKNLLLNSPSSAQLQKPLFLSCAKIAENGFDFIVGATEINSSLVYGFEKCDLIGQTSPFKEHVSSCALSSFGTTIITGSDDGSVECHMIRVSEDKIINE</sequence>
<dbReference type="EMBL" id="JAPFFF010000009">
    <property type="protein sequence ID" value="KAK8882471.1"/>
    <property type="molecule type" value="Genomic_DNA"/>
</dbReference>
<dbReference type="Gene3D" id="2.130.10.10">
    <property type="entry name" value="YVTN repeat-like/Quinoprotein amine dehydrogenase"/>
    <property type="match status" value="2"/>
</dbReference>
<dbReference type="InterPro" id="IPR015943">
    <property type="entry name" value="WD40/YVTN_repeat-like_dom_sf"/>
</dbReference>
<protein>
    <recommendedName>
        <fullName evidence="3">Anaphase-promoting complex subunit 4 WD40 domain-containing protein</fullName>
    </recommendedName>
</protein>
<dbReference type="InterPro" id="IPR001680">
    <property type="entry name" value="WD40_rpt"/>
</dbReference>
<dbReference type="SUPFAM" id="SSF50978">
    <property type="entry name" value="WD40 repeat-like"/>
    <property type="match status" value="1"/>
</dbReference>
<evidence type="ECO:0000313" key="2">
    <source>
        <dbReference type="Proteomes" id="UP001470230"/>
    </source>
</evidence>
<accession>A0ABR2JVM4</accession>
<evidence type="ECO:0000313" key="1">
    <source>
        <dbReference type="EMBL" id="KAK8882471.1"/>
    </source>
</evidence>
<reference evidence="1 2" key="1">
    <citation type="submission" date="2024-04" db="EMBL/GenBank/DDBJ databases">
        <title>Tritrichomonas musculus Genome.</title>
        <authorList>
            <person name="Alves-Ferreira E."/>
            <person name="Grigg M."/>
            <person name="Lorenzi H."/>
            <person name="Galac M."/>
        </authorList>
    </citation>
    <scope>NUCLEOTIDE SEQUENCE [LARGE SCALE GENOMIC DNA]</scope>
    <source>
        <strain evidence="1 2">EAF2021</strain>
    </source>
</reference>
<comment type="caution">
    <text evidence="1">The sequence shown here is derived from an EMBL/GenBank/DDBJ whole genome shotgun (WGS) entry which is preliminary data.</text>
</comment>
<dbReference type="Pfam" id="PF00400">
    <property type="entry name" value="WD40"/>
    <property type="match status" value="1"/>
</dbReference>
<organism evidence="1 2">
    <name type="scientific">Tritrichomonas musculus</name>
    <dbReference type="NCBI Taxonomy" id="1915356"/>
    <lineage>
        <taxon>Eukaryota</taxon>
        <taxon>Metamonada</taxon>
        <taxon>Parabasalia</taxon>
        <taxon>Tritrichomonadida</taxon>
        <taxon>Tritrichomonadidae</taxon>
        <taxon>Tritrichomonas</taxon>
    </lineage>
</organism>
<dbReference type="InterPro" id="IPR036322">
    <property type="entry name" value="WD40_repeat_dom_sf"/>
</dbReference>
<gene>
    <name evidence="1" type="ORF">M9Y10_045113</name>
</gene>
<name>A0ABR2JVM4_9EUKA</name>
<dbReference type="Proteomes" id="UP001470230">
    <property type="component" value="Unassembled WGS sequence"/>
</dbReference>
<dbReference type="PANTHER" id="PTHR47822:SF2">
    <property type="entry name" value="F-BOX AND WD-40 DOMAIN PROTEIN 7"/>
    <property type="match status" value="1"/>
</dbReference>
<proteinExistence type="predicted"/>
<dbReference type="PANTHER" id="PTHR47822">
    <property type="entry name" value="CARBOHYDRATE BINDING DOMAIN CONTAINING PROTEIN"/>
    <property type="match status" value="1"/>
</dbReference>
<dbReference type="SMART" id="SM00320">
    <property type="entry name" value="WD40"/>
    <property type="match status" value="6"/>
</dbReference>